<dbReference type="SMART" id="SM00702">
    <property type="entry name" value="P4Hc"/>
    <property type="match status" value="1"/>
</dbReference>
<dbReference type="GO" id="GO:0004656">
    <property type="term" value="F:procollagen-proline 4-dioxygenase activity"/>
    <property type="evidence" value="ECO:0007669"/>
    <property type="project" value="TreeGrafter"/>
</dbReference>
<dbReference type="GO" id="GO:0005783">
    <property type="term" value="C:endoplasmic reticulum"/>
    <property type="evidence" value="ECO:0007669"/>
    <property type="project" value="TreeGrafter"/>
</dbReference>
<evidence type="ECO:0000256" key="2">
    <source>
        <dbReference type="ARBA" id="ARBA00022723"/>
    </source>
</evidence>
<organism evidence="7 8">
    <name type="scientific">Phialocephala subalpina</name>
    <dbReference type="NCBI Taxonomy" id="576137"/>
    <lineage>
        <taxon>Eukaryota</taxon>
        <taxon>Fungi</taxon>
        <taxon>Dikarya</taxon>
        <taxon>Ascomycota</taxon>
        <taxon>Pezizomycotina</taxon>
        <taxon>Leotiomycetes</taxon>
        <taxon>Helotiales</taxon>
        <taxon>Mollisiaceae</taxon>
        <taxon>Phialocephala</taxon>
        <taxon>Phialocephala fortinii species complex</taxon>
    </lineage>
</organism>
<proteinExistence type="predicted"/>
<evidence type="ECO:0000256" key="3">
    <source>
        <dbReference type="ARBA" id="ARBA00022964"/>
    </source>
</evidence>
<reference evidence="7 8" key="1">
    <citation type="submission" date="2016-03" db="EMBL/GenBank/DDBJ databases">
        <authorList>
            <person name="Ploux O."/>
        </authorList>
    </citation>
    <scope>NUCLEOTIDE SEQUENCE [LARGE SCALE GENOMIC DNA]</scope>
    <source>
        <strain evidence="7 8">UAMH 11012</strain>
    </source>
</reference>
<dbReference type="Gene3D" id="2.60.120.620">
    <property type="entry name" value="q2cbj1_9rhob like domain"/>
    <property type="match status" value="1"/>
</dbReference>
<evidence type="ECO:0000259" key="6">
    <source>
        <dbReference type="SMART" id="SM00702"/>
    </source>
</evidence>
<feature type="domain" description="Prolyl 4-hydroxylase alpha subunit" evidence="6">
    <location>
        <begin position="67"/>
        <end position="269"/>
    </location>
</feature>
<dbReference type="GO" id="GO:0031418">
    <property type="term" value="F:L-ascorbic acid binding"/>
    <property type="evidence" value="ECO:0007669"/>
    <property type="project" value="InterPro"/>
</dbReference>
<name>A0A1L7WIB8_9HELO</name>
<keyword evidence="2" id="KW-0479">Metal-binding</keyword>
<dbReference type="OrthoDB" id="420380at2759"/>
<dbReference type="STRING" id="576137.A0A1L7WIB8"/>
<protein>
    <recommendedName>
        <fullName evidence="6">Prolyl 4-hydroxylase alpha subunit domain-containing protein</fullName>
    </recommendedName>
</protein>
<dbReference type="InterPro" id="IPR045054">
    <property type="entry name" value="P4HA-like"/>
</dbReference>
<dbReference type="Pfam" id="PF13640">
    <property type="entry name" value="2OG-FeII_Oxy_3"/>
    <property type="match status" value="1"/>
</dbReference>
<dbReference type="PANTHER" id="PTHR10869">
    <property type="entry name" value="PROLYL 4-HYDROXYLASE ALPHA SUBUNIT"/>
    <property type="match status" value="1"/>
</dbReference>
<keyword evidence="3" id="KW-0223">Dioxygenase</keyword>
<sequence length="275" mass="30798">MIRLLSVSIIALAIIGAYYFNRIELSFFGLQRLATSQMSTSLQPIGSSISYSCGTQNVQPHFLSYDPVLVYIESFLSPYEAQHLKELALSHYSSSTITASKENHKNEDVDGDIRRSETAWLPSPDPVVDCVRQRAANFQGLSSNKSMEALAAVRYNTGQEYKAHFDWNPFTKRPSDRRTSFFAILDANCTGGATHFPKVKSIAWGSDKRWCDWLDCSRPLEEGIFVRPIVGNALFWVNFKEDGTGHPATLHAGMPVVEGTKIGLNMWTYGKTSRK</sequence>
<evidence type="ECO:0000256" key="4">
    <source>
        <dbReference type="ARBA" id="ARBA00023002"/>
    </source>
</evidence>
<accession>A0A1L7WIB8</accession>
<dbReference type="EMBL" id="FJOG01000003">
    <property type="protein sequence ID" value="CZR52524.1"/>
    <property type="molecule type" value="Genomic_DNA"/>
</dbReference>
<comment type="cofactor">
    <cofactor evidence="1">
        <name>L-ascorbate</name>
        <dbReference type="ChEBI" id="CHEBI:38290"/>
    </cofactor>
</comment>
<gene>
    <name evidence="7" type="ORF">PAC_02401</name>
</gene>
<evidence type="ECO:0000256" key="1">
    <source>
        <dbReference type="ARBA" id="ARBA00001961"/>
    </source>
</evidence>
<evidence type="ECO:0000313" key="8">
    <source>
        <dbReference type="Proteomes" id="UP000184330"/>
    </source>
</evidence>
<dbReference type="PANTHER" id="PTHR10869:SF242">
    <property type="entry name" value="PROLYL 4-HYDROXYLASE ALPHA SUBUNIT DOMAIN-CONTAINING PROTEIN"/>
    <property type="match status" value="1"/>
</dbReference>
<dbReference type="GO" id="GO:0005506">
    <property type="term" value="F:iron ion binding"/>
    <property type="evidence" value="ECO:0007669"/>
    <property type="project" value="InterPro"/>
</dbReference>
<dbReference type="AlphaFoldDB" id="A0A1L7WIB8"/>
<keyword evidence="4" id="KW-0560">Oxidoreductase</keyword>
<evidence type="ECO:0000313" key="7">
    <source>
        <dbReference type="EMBL" id="CZR52524.1"/>
    </source>
</evidence>
<dbReference type="InterPro" id="IPR044862">
    <property type="entry name" value="Pro_4_hyd_alph_FE2OG_OXY"/>
</dbReference>
<evidence type="ECO:0000256" key="5">
    <source>
        <dbReference type="ARBA" id="ARBA00023004"/>
    </source>
</evidence>
<keyword evidence="5" id="KW-0408">Iron</keyword>
<dbReference type="Proteomes" id="UP000184330">
    <property type="component" value="Unassembled WGS sequence"/>
</dbReference>
<dbReference type="InterPro" id="IPR006620">
    <property type="entry name" value="Pro_4_hyd_alph"/>
</dbReference>
<keyword evidence="8" id="KW-1185">Reference proteome</keyword>